<dbReference type="Pfam" id="PF00249">
    <property type="entry name" value="Myb_DNA-binding"/>
    <property type="match status" value="1"/>
</dbReference>
<feature type="region of interest" description="Disordered" evidence="1">
    <location>
        <begin position="104"/>
        <end position="128"/>
    </location>
</feature>
<reference evidence="4" key="1">
    <citation type="submission" date="2021-05" db="EMBL/GenBank/DDBJ databases">
        <title>The genome of the haptophyte Pavlova lutheri (Diacronema luteri, Pavlovales) - a model for lipid biosynthesis in eukaryotic algae.</title>
        <authorList>
            <person name="Hulatt C.J."/>
            <person name="Posewitz M.C."/>
        </authorList>
    </citation>
    <scope>NUCLEOTIDE SEQUENCE</scope>
    <source>
        <strain evidence="4">NIVA-4/92</strain>
    </source>
</reference>
<name>A0A8J5XH80_DIALT</name>
<gene>
    <name evidence="4" type="ORF">KFE25_010703</name>
</gene>
<comment type="caution">
    <text evidence="4">The sequence shown here is derived from an EMBL/GenBank/DDBJ whole genome shotgun (WGS) entry which is preliminary data.</text>
</comment>
<evidence type="ECO:0000259" key="3">
    <source>
        <dbReference type="PROSITE" id="PS51294"/>
    </source>
</evidence>
<dbReference type="GO" id="GO:0000981">
    <property type="term" value="F:DNA-binding transcription factor activity, RNA polymerase II-specific"/>
    <property type="evidence" value="ECO:0007669"/>
    <property type="project" value="TreeGrafter"/>
</dbReference>
<dbReference type="CDD" id="cd00167">
    <property type="entry name" value="SANT"/>
    <property type="match status" value="1"/>
</dbReference>
<proteinExistence type="predicted"/>
<feature type="compositionally biased region" description="Basic and acidic residues" evidence="1">
    <location>
        <begin position="116"/>
        <end position="128"/>
    </location>
</feature>
<dbReference type="GO" id="GO:0000978">
    <property type="term" value="F:RNA polymerase II cis-regulatory region sequence-specific DNA binding"/>
    <property type="evidence" value="ECO:0007669"/>
    <property type="project" value="TreeGrafter"/>
</dbReference>
<accession>A0A8J5XH80</accession>
<organism evidence="4 5">
    <name type="scientific">Diacronema lutheri</name>
    <name type="common">Unicellular marine alga</name>
    <name type="synonym">Monochrysis lutheri</name>
    <dbReference type="NCBI Taxonomy" id="2081491"/>
    <lineage>
        <taxon>Eukaryota</taxon>
        <taxon>Haptista</taxon>
        <taxon>Haptophyta</taxon>
        <taxon>Pavlovophyceae</taxon>
        <taxon>Pavlovales</taxon>
        <taxon>Pavlovaceae</taxon>
        <taxon>Diacronema</taxon>
    </lineage>
</organism>
<dbReference type="GO" id="GO:0005634">
    <property type="term" value="C:nucleus"/>
    <property type="evidence" value="ECO:0007669"/>
    <property type="project" value="TreeGrafter"/>
</dbReference>
<dbReference type="PROSITE" id="PS50090">
    <property type="entry name" value="MYB_LIKE"/>
    <property type="match status" value="1"/>
</dbReference>
<evidence type="ECO:0000313" key="5">
    <source>
        <dbReference type="Proteomes" id="UP000751190"/>
    </source>
</evidence>
<dbReference type="InterPro" id="IPR001005">
    <property type="entry name" value="SANT/Myb"/>
</dbReference>
<protein>
    <recommendedName>
        <fullName evidence="6">Myb-like domain-containing protein</fullName>
    </recommendedName>
</protein>
<evidence type="ECO:0000313" key="4">
    <source>
        <dbReference type="EMBL" id="KAG8460952.1"/>
    </source>
</evidence>
<dbReference type="OMA" id="NCWADIS"/>
<dbReference type="PANTHER" id="PTHR45614">
    <property type="entry name" value="MYB PROTEIN-RELATED"/>
    <property type="match status" value="1"/>
</dbReference>
<dbReference type="SMART" id="SM00717">
    <property type="entry name" value="SANT"/>
    <property type="match status" value="1"/>
</dbReference>
<dbReference type="InterPro" id="IPR009057">
    <property type="entry name" value="Homeodomain-like_sf"/>
</dbReference>
<dbReference type="InterPro" id="IPR017930">
    <property type="entry name" value="Myb_dom"/>
</dbReference>
<feature type="domain" description="HTH myb-type" evidence="3">
    <location>
        <begin position="133"/>
        <end position="175"/>
    </location>
</feature>
<feature type="domain" description="Myb-like" evidence="2">
    <location>
        <begin position="121"/>
        <end position="171"/>
    </location>
</feature>
<dbReference type="PROSITE" id="PS51294">
    <property type="entry name" value="HTH_MYB"/>
    <property type="match status" value="1"/>
</dbReference>
<evidence type="ECO:0008006" key="6">
    <source>
        <dbReference type="Google" id="ProtNLM"/>
    </source>
</evidence>
<keyword evidence="5" id="KW-1185">Reference proteome</keyword>
<dbReference type="InterPro" id="IPR050560">
    <property type="entry name" value="MYB_TF"/>
</dbReference>
<sequence>MDDAHARAQAQHAADVAALQIFSPVLAPPPAVASLPAATMLNGGGLPVVDASLVASAAAAAPLADPAFSTPGAPLTLGQQTSGSEDWKRTIGSRTGNYKCSRCGQPKKNHTCNQPAKEKGNKEAKNHGWRRREDMIIQAGVDEHGFKWSAIATGLPGRTDNAVRNRWHRMERARKFREELQNAPDEDDVSVGGASAAALPTDAAVSTVLVSTGGVAPSRQTGGKGAGGKPGGYRCSKCGQPKKGHLCPAMNDAPPQPGEIAAAAAAGANGGAIIGGELAVGVAGVVGVDVAAPPPSLPSMGAMPGLAGMAEAEAAAAAAADLAAANAHLASAAAAAAAVAAAGGGGAAGGGAAGGGAPADSNEMVVMVGNRVVSASEGDAVEYLTTFGYGAGAGGDKWASLLDGNAGSRSVPQMPQPSGLPMPQADAMPGMFATMGAAPS</sequence>
<evidence type="ECO:0000259" key="2">
    <source>
        <dbReference type="PROSITE" id="PS50090"/>
    </source>
</evidence>
<dbReference type="AlphaFoldDB" id="A0A8J5XH80"/>
<dbReference type="Gene3D" id="1.10.10.60">
    <property type="entry name" value="Homeodomain-like"/>
    <property type="match status" value="1"/>
</dbReference>
<dbReference type="OrthoDB" id="2143914at2759"/>
<dbReference type="Proteomes" id="UP000751190">
    <property type="component" value="Unassembled WGS sequence"/>
</dbReference>
<dbReference type="SUPFAM" id="SSF46689">
    <property type="entry name" value="Homeodomain-like"/>
    <property type="match status" value="1"/>
</dbReference>
<dbReference type="EMBL" id="JAGTXO010000029">
    <property type="protein sequence ID" value="KAG8460952.1"/>
    <property type="molecule type" value="Genomic_DNA"/>
</dbReference>
<evidence type="ECO:0000256" key="1">
    <source>
        <dbReference type="SAM" id="MobiDB-lite"/>
    </source>
</evidence>